<dbReference type="InterPro" id="IPR050955">
    <property type="entry name" value="Plant_Biomass_Hydrol_Est"/>
</dbReference>
<evidence type="ECO:0000256" key="2">
    <source>
        <dbReference type="ARBA" id="ARBA00022801"/>
    </source>
</evidence>
<keyword evidence="1" id="KW-0732">Signal</keyword>
<name>A0ABX0QK29_9BACT</name>
<dbReference type="Gene3D" id="3.40.50.1820">
    <property type="entry name" value="alpha/beta hydrolase"/>
    <property type="match status" value="1"/>
</dbReference>
<dbReference type="EMBL" id="WAEL01000009">
    <property type="protein sequence ID" value="NID12821.1"/>
    <property type="molecule type" value="Genomic_DNA"/>
</dbReference>
<proteinExistence type="predicted"/>
<accession>A0ABX0QK29</accession>
<protein>
    <submittedName>
        <fullName evidence="3">Alpha/beta hydrolase</fullName>
    </submittedName>
</protein>
<keyword evidence="2 3" id="KW-0378">Hydrolase</keyword>
<evidence type="ECO:0000256" key="1">
    <source>
        <dbReference type="ARBA" id="ARBA00022729"/>
    </source>
</evidence>
<keyword evidence="4" id="KW-1185">Reference proteome</keyword>
<organism evidence="3 4">
    <name type="scientific">Fibrivirga algicola</name>
    <dbReference type="NCBI Taxonomy" id="2950420"/>
    <lineage>
        <taxon>Bacteria</taxon>
        <taxon>Pseudomonadati</taxon>
        <taxon>Bacteroidota</taxon>
        <taxon>Cytophagia</taxon>
        <taxon>Cytophagales</taxon>
        <taxon>Spirosomataceae</taxon>
        <taxon>Fibrivirga</taxon>
    </lineage>
</organism>
<dbReference type="SUPFAM" id="SSF53474">
    <property type="entry name" value="alpha/beta-Hydrolases"/>
    <property type="match status" value="1"/>
</dbReference>
<dbReference type="InterPro" id="IPR029058">
    <property type="entry name" value="AB_hydrolase_fold"/>
</dbReference>
<evidence type="ECO:0000313" key="3">
    <source>
        <dbReference type="EMBL" id="NID12821.1"/>
    </source>
</evidence>
<dbReference type="PANTHER" id="PTHR43037:SF5">
    <property type="entry name" value="FERULOYL ESTERASE"/>
    <property type="match status" value="1"/>
</dbReference>
<comment type="caution">
    <text evidence="3">The sequence shown here is derived from an EMBL/GenBank/DDBJ whole genome shotgun (WGS) entry which is preliminary data.</text>
</comment>
<dbReference type="GO" id="GO:0016787">
    <property type="term" value="F:hydrolase activity"/>
    <property type="evidence" value="ECO:0007669"/>
    <property type="project" value="UniProtKB-KW"/>
</dbReference>
<dbReference type="Proteomes" id="UP000606008">
    <property type="component" value="Unassembled WGS sequence"/>
</dbReference>
<sequence length="416" mass="46731">MAMKHVFYGLIAIVSLATTGYAQPVTYLKKWLATDPNQRPALRAEATANAGLTRKEADEAAALLLDDERTRQAAALKKSWADKTLTEGEHTMKFEYRLFGEKPADGRSLFISLHGGGNAKPEVNDQQWKNQIGLYKPAEGVYVAPRAPTNTWNLWHEAHIDPLLDRLIQAAVLTEGVNPDKVYVMGYSAGGDGVYQLAPRMADRWAAAAMMAGHPNEVTPVNLRNIGFTLHMGALDKAYDRNKIAERWGHWLDSLQAADSGGYKHLVQLHEGRSHWMQREDTVAVAWMMPFRRNPIPDKVVWKQDDRTHPDFYWLAVPEDQAKTGREAIASYKGNVVTIEKNDYDTLLIRLNDAMMNLNKAVEIRYDGKRLFKGKVSRTLGTLQQTINRRHDPGLVFPVEIELHKTTGKAIAVVAK</sequence>
<evidence type="ECO:0000313" key="4">
    <source>
        <dbReference type="Proteomes" id="UP000606008"/>
    </source>
</evidence>
<dbReference type="PANTHER" id="PTHR43037">
    <property type="entry name" value="UNNAMED PRODUCT-RELATED"/>
    <property type="match status" value="1"/>
</dbReference>
<gene>
    <name evidence="3" type="ORF">F7231_21805</name>
</gene>
<reference evidence="3" key="1">
    <citation type="submission" date="2024-05" db="EMBL/GenBank/DDBJ databases">
        <authorList>
            <person name="Jung D.-H."/>
        </authorList>
    </citation>
    <scope>NUCLEOTIDE SEQUENCE</scope>
    <source>
        <strain evidence="3">JA-25</strain>
    </source>
</reference>